<name>A0A644SV18_9ZZZZ</name>
<dbReference type="Pfam" id="PF01510">
    <property type="entry name" value="Amidase_2"/>
    <property type="match status" value="1"/>
</dbReference>
<dbReference type="GO" id="GO:0009253">
    <property type="term" value="P:peptidoglycan catabolic process"/>
    <property type="evidence" value="ECO:0007669"/>
    <property type="project" value="InterPro"/>
</dbReference>
<dbReference type="Gene3D" id="3.40.80.10">
    <property type="entry name" value="Peptidoglycan recognition protein-like"/>
    <property type="match status" value="1"/>
</dbReference>
<dbReference type="InterPro" id="IPR036505">
    <property type="entry name" value="Amidase/PGRP_sf"/>
</dbReference>
<evidence type="ECO:0000259" key="1">
    <source>
        <dbReference type="Pfam" id="PF01510"/>
    </source>
</evidence>
<dbReference type="SUPFAM" id="SSF55846">
    <property type="entry name" value="N-acetylmuramoyl-L-alanine amidase-like"/>
    <property type="match status" value="1"/>
</dbReference>
<evidence type="ECO:0000313" key="2">
    <source>
        <dbReference type="EMBL" id="MPL58538.1"/>
    </source>
</evidence>
<gene>
    <name evidence="2" type="ORF">SDC9_04072</name>
</gene>
<feature type="domain" description="N-acetylmuramoyl-L-alanine amidase" evidence="1">
    <location>
        <begin position="41"/>
        <end position="142"/>
    </location>
</feature>
<protein>
    <recommendedName>
        <fullName evidence="1">N-acetylmuramoyl-L-alanine amidase domain-containing protein</fullName>
    </recommendedName>
</protein>
<dbReference type="AlphaFoldDB" id="A0A644SV18"/>
<dbReference type="EMBL" id="VSSQ01000007">
    <property type="protein sequence ID" value="MPL58538.1"/>
    <property type="molecule type" value="Genomic_DNA"/>
</dbReference>
<proteinExistence type="predicted"/>
<organism evidence="2">
    <name type="scientific">bioreactor metagenome</name>
    <dbReference type="NCBI Taxonomy" id="1076179"/>
    <lineage>
        <taxon>unclassified sequences</taxon>
        <taxon>metagenomes</taxon>
        <taxon>ecological metagenomes</taxon>
    </lineage>
</organism>
<dbReference type="GO" id="GO:0008745">
    <property type="term" value="F:N-acetylmuramoyl-L-alanine amidase activity"/>
    <property type="evidence" value="ECO:0007669"/>
    <property type="project" value="InterPro"/>
</dbReference>
<accession>A0A644SV18</accession>
<comment type="caution">
    <text evidence="2">The sequence shown here is derived from an EMBL/GenBank/DDBJ whole genome shotgun (WGS) entry which is preliminary data.</text>
</comment>
<dbReference type="InterPro" id="IPR002502">
    <property type="entry name" value="Amidase_domain"/>
</dbReference>
<sequence length="194" mass="21492">MAGLVRGQFISLGELRDRALTDRDELWQTARSVDREAKLYLHWTAGRYGQFYDDYHINIDADGSVYITADNLAEIKAHTWRRNTGAIGIALACCAGATSNSLGDEPPTDIQIECLAQVVAVLCTCMDIPLNGAHVMTHAEAANLDDYGPDTTWERWDLWFLKDGDQPGSGGDIIRGKASWYRDGELNESRVKGL</sequence>
<reference evidence="2" key="1">
    <citation type="submission" date="2019-08" db="EMBL/GenBank/DDBJ databases">
        <authorList>
            <person name="Kucharzyk K."/>
            <person name="Murdoch R.W."/>
            <person name="Higgins S."/>
            <person name="Loffler F."/>
        </authorList>
    </citation>
    <scope>NUCLEOTIDE SEQUENCE</scope>
</reference>